<feature type="domain" description="Metalloprotease TldD/E central" evidence="5">
    <location>
        <begin position="123"/>
        <end position="224"/>
    </location>
</feature>
<dbReference type="Gene3D" id="3.30.2290.10">
    <property type="entry name" value="PmbA/TldD superfamily"/>
    <property type="match status" value="1"/>
</dbReference>
<dbReference type="PANTHER" id="PTHR43421">
    <property type="entry name" value="METALLOPROTEASE PMBA"/>
    <property type="match status" value="1"/>
</dbReference>
<evidence type="ECO:0000313" key="6">
    <source>
        <dbReference type="EMBL" id="QGZ94499.1"/>
    </source>
</evidence>
<comment type="similarity">
    <text evidence="1">Belongs to the peptidase U62 family.</text>
</comment>
<dbReference type="KEGG" id="tsv:DSM104635_01318"/>
<dbReference type="GO" id="GO:0008237">
    <property type="term" value="F:metallopeptidase activity"/>
    <property type="evidence" value="ECO:0007669"/>
    <property type="project" value="InterPro"/>
</dbReference>
<dbReference type="RefSeq" id="WP_158765433.1">
    <property type="nucleotide sequence ID" value="NZ_CP047045.1"/>
</dbReference>
<proteinExistence type="inferred from homology"/>
<evidence type="ECO:0000259" key="4">
    <source>
        <dbReference type="Pfam" id="PF19289"/>
    </source>
</evidence>
<dbReference type="Pfam" id="PF01523">
    <property type="entry name" value="PmbA_TldD_1st"/>
    <property type="match status" value="1"/>
</dbReference>
<dbReference type="InterPro" id="IPR047657">
    <property type="entry name" value="PmbA"/>
</dbReference>
<dbReference type="GO" id="GO:0006508">
    <property type="term" value="P:proteolysis"/>
    <property type="evidence" value="ECO:0007669"/>
    <property type="project" value="InterPro"/>
</dbReference>
<evidence type="ECO:0000256" key="1">
    <source>
        <dbReference type="ARBA" id="ARBA00005836"/>
    </source>
</evidence>
<gene>
    <name evidence="6" type="ORF">DSM104635_01318</name>
</gene>
<organism evidence="6 7">
    <name type="scientific">Terricaulis silvestris</name>
    <dbReference type="NCBI Taxonomy" id="2686094"/>
    <lineage>
        <taxon>Bacteria</taxon>
        <taxon>Pseudomonadati</taxon>
        <taxon>Pseudomonadota</taxon>
        <taxon>Alphaproteobacteria</taxon>
        <taxon>Caulobacterales</taxon>
        <taxon>Caulobacteraceae</taxon>
        <taxon>Terricaulis</taxon>
    </lineage>
</organism>
<accession>A0A6I6MIU2</accession>
<dbReference type="InterPro" id="IPR036059">
    <property type="entry name" value="TldD/PmbA_sf"/>
</dbReference>
<dbReference type="Pfam" id="PF19289">
    <property type="entry name" value="PmbA_TldD_3rd"/>
    <property type="match status" value="1"/>
</dbReference>
<dbReference type="Proteomes" id="UP000431269">
    <property type="component" value="Chromosome"/>
</dbReference>
<dbReference type="GO" id="GO:0005829">
    <property type="term" value="C:cytosol"/>
    <property type="evidence" value="ECO:0007669"/>
    <property type="project" value="TreeGrafter"/>
</dbReference>
<sequence>MAFDADSHAALAALIDYAKKAGADASEASYAARESISAEVRMGELEGMEREEARSVALRAFLGKRQAAASSTDLSTKGMRDLAERTVAMARAAPEDKFCGLLDERYHAKGAAPDLEQSDTARPNPEQLLELAKRCEAASLAIPGIANSSGGGASSETSTFVYATSNGFEGAESSTAYSLGTQPVAEKDDEMERDYEWRTKRFFADLPSPEEIGRIAGERTARRLGAKKVASQKASVIFENRLAGRILSPLFSGISGAAVARGVSFLKDKLGQRVFAPGFRVHEDPFVKRAMGSRWFDGEGSAVRAATLVDDGVITMWTLNASTARQLGLEPNGHASAGHGGPPGITSSNLFVKPGEGDLPALMRGAGKGLLVTDMFSPSLNMNTGDWSVGVAGYWFESGEAVHPVSEVTVAGNLLDIFARLRCGADLDNRGSLEIPSLIVDDLAIGGV</sequence>
<evidence type="ECO:0000259" key="3">
    <source>
        <dbReference type="Pfam" id="PF01523"/>
    </source>
</evidence>
<dbReference type="Pfam" id="PF19290">
    <property type="entry name" value="PmbA_TldD_2nd"/>
    <property type="match status" value="1"/>
</dbReference>
<dbReference type="InterPro" id="IPR002510">
    <property type="entry name" value="Metalloprtase-TldD/E_N"/>
</dbReference>
<dbReference type="InterPro" id="IPR045570">
    <property type="entry name" value="Metalloprtase-TldD/E_cen_dom"/>
</dbReference>
<dbReference type="InterPro" id="IPR035068">
    <property type="entry name" value="TldD/PmbA_N"/>
</dbReference>
<evidence type="ECO:0000256" key="2">
    <source>
        <dbReference type="SAM" id="MobiDB-lite"/>
    </source>
</evidence>
<feature type="region of interest" description="Disordered" evidence="2">
    <location>
        <begin position="330"/>
        <end position="350"/>
    </location>
</feature>
<protein>
    <submittedName>
        <fullName evidence="6">Peptidase PmbA</fullName>
    </submittedName>
</protein>
<name>A0A6I6MIU2_9CAUL</name>
<dbReference type="AlphaFoldDB" id="A0A6I6MIU2"/>
<dbReference type="SUPFAM" id="SSF111283">
    <property type="entry name" value="Putative modulator of DNA gyrase, PmbA/TldD"/>
    <property type="match status" value="1"/>
</dbReference>
<feature type="domain" description="Metalloprotease TldD/E C-terminal" evidence="4">
    <location>
        <begin position="231"/>
        <end position="447"/>
    </location>
</feature>
<dbReference type="PANTHER" id="PTHR43421:SF1">
    <property type="entry name" value="METALLOPROTEASE PMBA"/>
    <property type="match status" value="1"/>
</dbReference>
<reference evidence="7" key="1">
    <citation type="submission" date="2019-12" db="EMBL/GenBank/DDBJ databases">
        <title>Complete genome of Terracaulis silvestris 0127_4.</title>
        <authorList>
            <person name="Vieira S."/>
            <person name="Riedel T."/>
            <person name="Sproer C."/>
            <person name="Pascual J."/>
            <person name="Boedeker C."/>
            <person name="Overmann J."/>
        </authorList>
    </citation>
    <scope>NUCLEOTIDE SEQUENCE [LARGE SCALE GENOMIC DNA]</scope>
    <source>
        <strain evidence="7">0127_4</strain>
    </source>
</reference>
<evidence type="ECO:0000313" key="7">
    <source>
        <dbReference type="Proteomes" id="UP000431269"/>
    </source>
</evidence>
<dbReference type="EMBL" id="CP047045">
    <property type="protein sequence ID" value="QGZ94499.1"/>
    <property type="molecule type" value="Genomic_DNA"/>
</dbReference>
<feature type="domain" description="Metalloprotease TldD/E N-terminal" evidence="3">
    <location>
        <begin position="27"/>
        <end position="90"/>
    </location>
</feature>
<dbReference type="InterPro" id="IPR045569">
    <property type="entry name" value="Metalloprtase-TldD/E_C"/>
</dbReference>
<keyword evidence="7" id="KW-1185">Reference proteome</keyword>
<evidence type="ECO:0000259" key="5">
    <source>
        <dbReference type="Pfam" id="PF19290"/>
    </source>
</evidence>